<keyword evidence="2" id="KW-1133">Transmembrane helix</keyword>
<comment type="caution">
    <text evidence="3">The sequence shown here is derived from an EMBL/GenBank/DDBJ whole genome shotgun (WGS) entry which is preliminary data.</text>
</comment>
<dbReference type="GeneID" id="39986872"/>
<feature type="compositionally biased region" description="Polar residues" evidence="1">
    <location>
        <begin position="49"/>
        <end position="59"/>
    </location>
</feature>
<feature type="compositionally biased region" description="Low complexity" evidence="1">
    <location>
        <begin position="420"/>
        <end position="437"/>
    </location>
</feature>
<feature type="region of interest" description="Disordered" evidence="1">
    <location>
        <begin position="1"/>
        <end position="60"/>
    </location>
</feature>
<dbReference type="Proteomes" id="UP000192257">
    <property type="component" value="Unassembled WGS sequence"/>
</dbReference>
<evidence type="ECO:0000256" key="2">
    <source>
        <dbReference type="SAM" id="Phobius"/>
    </source>
</evidence>
<sequence>MSSFNDSSDYTNNASTLNSDVTYDRESADASSYTEDRTSRSPSRKSTSDNDFTSGSISNGADGLVNDDSYLSGYDSRTYDSRTYDSRTYDTRTYDTRTYDSYTYEDSSVPQSPRSDELSSTFASFYLESDTFRKIRSTISFLRKPLIFFSLAIPGTGGIGAICRVVHAVTVGAVQRRSSMTPKTFHNPYELPDGYMRFPPWMQNFRLSLPPLVENIVKKMLNNAGVPALTDLQRERWAKAMEELRRAGGEVVSHTTQVTSGPMVPLVVFLPLFSFVVISVARHIVARRQALAEDEEDEEENMLHMDDLDIFGSTEIEGLPLLRSVDDSHSVIKNTTAALAAITAYEEGPNGNHNHLHDNLNSPSNNDDHHSSVSGLPPRPATLAPSESPTNPHTVPNSRDLSPVSSIHEEISTFEDVPNGKGTATTTTKPATPGTGTSIETGVGIPVTPIQMVRTAPYALKGDVVAAVVGEPAAKEVNVLLVAAARYNCRRVVLPKSVPSSLLVSVPPSLSVERVGDVMEYVMSVEEPRGLTTVGVFHRPVTDDTVDLSLFTHPSSAVYVFVPSGDVGEMVVSHLVERCIYSSPSLDEPIPANACFYDRSVKERASGSTSNNNGIIS</sequence>
<evidence type="ECO:0000256" key="1">
    <source>
        <dbReference type="SAM" id="MobiDB-lite"/>
    </source>
</evidence>
<proteinExistence type="predicted"/>
<name>A0A1X0NSG0_9TRYP</name>
<evidence type="ECO:0000313" key="3">
    <source>
        <dbReference type="EMBL" id="ORC87636.1"/>
    </source>
</evidence>
<dbReference type="AlphaFoldDB" id="A0A1X0NSG0"/>
<evidence type="ECO:0000313" key="4">
    <source>
        <dbReference type="Proteomes" id="UP000192257"/>
    </source>
</evidence>
<protein>
    <recommendedName>
        <fullName evidence="5">Transmembrane protein</fullName>
    </recommendedName>
</protein>
<feature type="region of interest" description="Disordered" evidence="1">
    <location>
        <begin position="348"/>
        <end position="440"/>
    </location>
</feature>
<feature type="compositionally biased region" description="Low complexity" evidence="1">
    <location>
        <begin position="348"/>
        <end position="365"/>
    </location>
</feature>
<keyword evidence="4" id="KW-1185">Reference proteome</keyword>
<reference evidence="3 4" key="1">
    <citation type="submission" date="2017-03" db="EMBL/GenBank/DDBJ databases">
        <title>An alternative strategy for trypanosome survival in the mammalian bloodstream revealed through genome and transcriptome analysis of the ubiquitous bovine parasite Trypanosoma (Megatrypanum) theileri.</title>
        <authorList>
            <person name="Kelly S."/>
            <person name="Ivens A."/>
            <person name="Mott A."/>
            <person name="O'Neill E."/>
            <person name="Emms D."/>
            <person name="Macleod O."/>
            <person name="Voorheis P."/>
            <person name="Matthews J."/>
            <person name="Matthews K."/>
            <person name="Carrington M."/>
        </authorList>
    </citation>
    <scope>NUCLEOTIDE SEQUENCE [LARGE SCALE GENOMIC DNA]</scope>
    <source>
        <strain evidence="3">Edinburgh</strain>
    </source>
</reference>
<dbReference type="OrthoDB" id="273566at2759"/>
<evidence type="ECO:0008006" key="5">
    <source>
        <dbReference type="Google" id="ProtNLM"/>
    </source>
</evidence>
<organism evidence="3 4">
    <name type="scientific">Trypanosoma theileri</name>
    <dbReference type="NCBI Taxonomy" id="67003"/>
    <lineage>
        <taxon>Eukaryota</taxon>
        <taxon>Discoba</taxon>
        <taxon>Euglenozoa</taxon>
        <taxon>Kinetoplastea</taxon>
        <taxon>Metakinetoplastina</taxon>
        <taxon>Trypanosomatida</taxon>
        <taxon>Trypanosomatidae</taxon>
        <taxon>Trypanosoma</taxon>
    </lineage>
</organism>
<feature type="transmembrane region" description="Helical" evidence="2">
    <location>
        <begin position="263"/>
        <end position="281"/>
    </location>
</feature>
<feature type="compositionally biased region" description="Polar residues" evidence="1">
    <location>
        <begin position="1"/>
        <end position="21"/>
    </location>
</feature>
<feature type="compositionally biased region" description="Polar residues" evidence="1">
    <location>
        <begin position="385"/>
        <end position="405"/>
    </location>
</feature>
<keyword evidence="2" id="KW-0472">Membrane</keyword>
<dbReference type="RefSeq" id="XP_028881702.1">
    <property type="nucleotide sequence ID" value="XM_029027092.1"/>
</dbReference>
<dbReference type="VEuPathDB" id="TriTrypDB:TM35_000212420"/>
<dbReference type="EMBL" id="NBCO01000021">
    <property type="protein sequence ID" value="ORC87636.1"/>
    <property type="molecule type" value="Genomic_DNA"/>
</dbReference>
<gene>
    <name evidence="3" type="ORF">TM35_000212420</name>
</gene>
<keyword evidence="2" id="KW-0812">Transmembrane</keyword>
<feature type="compositionally biased region" description="Basic and acidic residues" evidence="1">
    <location>
        <begin position="22"/>
        <end position="39"/>
    </location>
</feature>
<accession>A0A1X0NSG0</accession>